<feature type="region of interest" description="Disordered" evidence="7">
    <location>
        <begin position="338"/>
        <end position="367"/>
    </location>
</feature>
<keyword evidence="5" id="KW-0539">Nucleus</keyword>
<dbReference type="SUPFAM" id="SSF46785">
    <property type="entry name" value="Winged helix' DNA-binding domain"/>
    <property type="match status" value="1"/>
</dbReference>
<evidence type="ECO:0000256" key="7">
    <source>
        <dbReference type="SAM" id="MobiDB-lite"/>
    </source>
</evidence>
<dbReference type="AlphaFoldDB" id="A0A820JHV9"/>
<evidence type="ECO:0000256" key="1">
    <source>
        <dbReference type="ARBA" id="ARBA00004123"/>
    </source>
</evidence>
<dbReference type="Proteomes" id="UP000663862">
    <property type="component" value="Unassembled WGS sequence"/>
</dbReference>
<comment type="caution">
    <text evidence="9">The sequence shown here is derived from an EMBL/GenBank/DDBJ whole genome shotgun (WGS) entry which is preliminary data.</text>
</comment>
<keyword evidence="3" id="KW-0805">Transcription regulation</keyword>
<dbReference type="GO" id="GO:0042795">
    <property type="term" value="P:snRNA transcription by RNA polymerase II"/>
    <property type="evidence" value="ECO:0007669"/>
    <property type="project" value="TreeGrafter"/>
</dbReference>
<evidence type="ECO:0000256" key="2">
    <source>
        <dbReference type="ARBA" id="ARBA00009171"/>
    </source>
</evidence>
<comment type="similarity">
    <text evidence="2 6">Belongs to the ELL/occludin family.</text>
</comment>
<reference evidence="9" key="1">
    <citation type="submission" date="2021-02" db="EMBL/GenBank/DDBJ databases">
        <authorList>
            <person name="Nowell W R."/>
        </authorList>
    </citation>
    <scope>NUCLEOTIDE SEQUENCE</scope>
</reference>
<proteinExistence type="inferred from homology"/>
<keyword evidence="4" id="KW-0804">Transcription</keyword>
<accession>A0A820JHV9</accession>
<evidence type="ECO:0000256" key="4">
    <source>
        <dbReference type="ARBA" id="ARBA00023163"/>
    </source>
</evidence>
<dbReference type="PANTHER" id="PTHR23288">
    <property type="entry name" value="OCCLUDIN AND RNA POLYMERASE II ELONGATION FACTOR ELL"/>
    <property type="match status" value="1"/>
</dbReference>
<sequence length="545" mass="62236">MDRNLPGNHKFWLNEDASSNNDGKMHIFVKLTDSCMKTIEAYIKTNKKLSSNTKPIIKFNLNGGEISIPTTNADRKTYSFNISPEDKTPEVFQCIKQINRDQLESCALIEQRLNIHAQEDVYSMTITNVTKKNEEQNKKQTKEIGESTQTILQNKIHKPSNKRSSTSTTTTLTNPRQARPTINLELHLSPTNNQLLSCERPLRERLVHILAAKVYRKPELLLRLKKDGGIRDDEKDQLDTLLSSISTQSKTGEFYLLTNILTSGEINYDWPFYPKAEASFVQKKIKEHQNNPARSTINKTTTDVCIAQIIFREWCHISKILEMWSFITGYNSSSLPSSISNRPSLTNTNTNSTNKISTTTSSSGTKAKLNLSTNRLTTTTITDKQSSIENEETLTTKAAVDNSLCDERIQQLSDMLDKISSALSHSDKSNDQLSNAMEFSDEYNIDQAENEYNRLVPEYNSLIDYLKIVSEKFSLLEQQFNEDKTNEKASKIVEEFFKCENSDGFINKRQRLIELHIKLISLQKIFEKTSPLNNFHISDDDHNDC</sequence>
<evidence type="ECO:0000256" key="5">
    <source>
        <dbReference type="ARBA" id="ARBA00023242"/>
    </source>
</evidence>
<dbReference type="GO" id="GO:0032968">
    <property type="term" value="P:positive regulation of transcription elongation by RNA polymerase II"/>
    <property type="evidence" value="ECO:0007669"/>
    <property type="project" value="TreeGrafter"/>
</dbReference>
<dbReference type="GO" id="GO:0006368">
    <property type="term" value="P:transcription elongation by RNA polymerase II"/>
    <property type="evidence" value="ECO:0007669"/>
    <property type="project" value="InterPro"/>
</dbReference>
<dbReference type="PANTHER" id="PTHR23288:SF17">
    <property type="entry name" value="RNA POLYMERASE II ELONGATION FACTOR ELL"/>
    <property type="match status" value="1"/>
</dbReference>
<dbReference type="Gene3D" id="1.10.10.2670">
    <property type="entry name" value="E3 ubiquitin-protein ligase"/>
    <property type="match status" value="1"/>
</dbReference>
<dbReference type="SUPFAM" id="SSF144292">
    <property type="entry name" value="occludin/ELL-like"/>
    <property type="match status" value="1"/>
</dbReference>
<evidence type="ECO:0000313" key="10">
    <source>
        <dbReference type="Proteomes" id="UP000663862"/>
    </source>
</evidence>
<name>A0A820JHV9_9BILA</name>
<feature type="region of interest" description="Disordered" evidence="7">
    <location>
        <begin position="134"/>
        <end position="178"/>
    </location>
</feature>
<feature type="domain" description="OCEL" evidence="8">
    <location>
        <begin position="430"/>
        <end position="534"/>
    </location>
</feature>
<evidence type="ECO:0000256" key="6">
    <source>
        <dbReference type="PROSITE-ProRule" id="PRU01324"/>
    </source>
</evidence>
<dbReference type="GO" id="GO:0000987">
    <property type="term" value="F:cis-regulatory region sequence-specific DNA binding"/>
    <property type="evidence" value="ECO:0007669"/>
    <property type="project" value="TreeGrafter"/>
</dbReference>
<comment type="subcellular location">
    <subcellularLocation>
        <location evidence="1">Nucleus</location>
    </subcellularLocation>
</comment>
<dbReference type="InterPro" id="IPR042065">
    <property type="entry name" value="E3_ELL-like"/>
</dbReference>
<evidence type="ECO:0000259" key="8">
    <source>
        <dbReference type="PROSITE" id="PS51980"/>
    </source>
</evidence>
<evidence type="ECO:0000313" key="9">
    <source>
        <dbReference type="EMBL" id="CAF4325859.1"/>
    </source>
</evidence>
<dbReference type="GO" id="GO:0008023">
    <property type="term" value="C:transcription elongation factor complex"/>
    <property type="evidence" value="ECO:0007669"/>
    <property type="project" value="InterPro"/>
</dbReference>
<dbReference type="InterPro" id="IPR031176">
    <property type="entry name" value="ELL/occludin"/>
</dbReference>
<feature type="compositionally biased region" description="Basic and acidic residues" evidence="7">
    <location>
        <begin position="134"/>
        <end position="145"/>
    </location>
</feature>
<dbReference type="PROSITE" id="PS51980">
    <property type="entry name" value="OCEL"/>
    <property type="match status" value="1"/>
</dbReference>
<dbReference type="InterPro" id="IPR019464">
    <property type="entry name" value="ELL_N"/>
</dbReference>
<dbReference type="InterPro" id="IPR036390">
    <property type="entry name" value="WH_DNA-bd_sf"/>
</dbReference>
<gene>
    <name evidence="9" type="ORF">TSG867_LOCUS7878</name>
</gene>
<dbReference type="Pfam" id="PF10390">
    <property type="entry name" value="ELL"/>
    <property type="match status" value="1"/>
</dbReference>
<dbReference type="InterPro" id="IPR010844">
    <property type="entry name" value="Occludin_ELL"/>
</dbReference>
<evidence type="ECO:0000256" key="3">
    <source>
        <dbReference type="ARBA" id="ARBA00023015"/>
    </source>
</evidence>
<dbReference type="EMBL" id="CAJOBQ010000316">
    <property type="protein sequence ID" value="CAF4325859.1"/>
    <property type="molecule type" value="Genomic_DNA"/>
</dbReference>
<feature type="compositionally biased region" description="Low complexity" evidence="7">
    <location>
        <begin position="164"/>
        <end position="173"/>
    </location>
</feature>
<organism evidence="9 10">
    <name type="scientific">Rotaria socialis</name>
    <dbReference type="NCBI Taxonomy" id="392032"/>
    <lineage>
        <taxon>Eukaryota</taxon>
        <taxon>Metazoa</taxon>
        <taxon>Spiralia</taxon>
        <taxon>Gnathifera</taxon>
        <taxon>Rotifera</taxon>
        <taxon>Eurotatoria</taxon>
        <taxon>Bdelloidea</taxon>
        <taxon>Philodinida</taxon>
        <taxon>Philodinidae</taxon>
        <taxon>Rotaria</taxon>
    </lineage>
</organism>
<protein>
    <recommendedName>
        <fullName evidence="8">OCEL domain-containing protein</fullName>
    </recommendedName>
</protein>